<keyword evidence="4" id="KW-1003">Cell membrane</keyword>
<dbReference type="SMART" id="SM00382">
    <property type="entry name" value="AAA"/>
    <property type="match status" value="1"/>
</dbReference>
<dbReference type="CDD" id="cd03257">
    <property type="entry name" value="ABC_NikE_OppD_transporters"/>
    <property type="match status" value="1"/>
</dbReference>
<dbReference type="InterPro" id="IPR003439">
    <property type="entry name" value="ABC_transporter-like_ATP-bd"/>
</dbReference>
<evidence type="ECO:0000256" key="6">
    <source>
        <dbReference type="ARBA" id="ARBA00022741"/>
    </source>
</evidence>
<comment type="similarity">
    <text evidence="2">Belongs to the ABC transporter superfamily.</text>
</comment>
<evidence type="ECO:0000256" key="8">
    <source>
        <dbReference type="ARBA" id="ARBA00022967"/>
    </source>
</evidence>
<dbReference type="EMBL" id="FUZT01000002">
    <property type="protein sequence ID" value="SKC50385.1"/>
    <property type="molecule type" value="Genomic_DNA"/>
</dbReference>
<dbReference type="OrthoDB" id="9802264at2"/>
<dbReference type="InterPro" id="IPR050388">
    <property type="entry name" value="ABC_Ni/Peptide_Import"/>
</dbReference>
<feature type="domain" description="ABC transporter" evidence="10">
    <location>
        <begin position="7"/>
        <end position="255"/>
    </location>
</feature>
<dbReference type="GO" id="GO:0015833">
    <property type="term" value="P:peptide transport"/>
    <property type="evidence" value="ECO:0007669"/>
    <property type="project" value="InterPro"/>
</dbReference>
<dbReference type="NCBIfam" id="TIGR01727">
    <property type="entry name" value="oligo_HPY"/>
    <property type="match status" value="1"/>
</dbReference>
<proteinExistence type="inferred from homology"/>
<dbReference type="PROSITE" id="PS50893">
    <property type="entry name" value="ABC_TRANSPORTER_2"/>
    <property type="match status" value="1"/>
</dbReference>
<dbReference type="AlphaFoldDB" id="A0A1T5JG49"/>
<accession>A0A1T5JG49</accession>
<dbReference type="PANTHER" id="PTHR43297">
    <property type="entry name" value="OLIGOPEPTIDE TRANSPORT ATP-BINDING PROTEIN APPD"/>
    <property type="match status" value="1"/>
</dbReference>
<gene>
    <name evidence="11" type="ORF">SAMN02194393_01162</name>
</gene>
<dbReference type="InterPro" id="IPR003593">
    <property type="entry name" value="AAA+_ATPase"/>
</dbReference>
<evidence type="ECO:0000259" key="10">
    <source>
        <dbReference type="PROSITE" id="PS50893"/>
    </source>
</evidence>
<keyword evidence="3" id="KW-0813">Transport</keyword>
<comment type="subcellular location">
    <subcellularLocation>
        <location evidence="1">Cell membrane</location>
        <topology evidence="1">Peripheral membrane protein</topology>
    </subcellularLocation>
</comment>
<dbReference type="SUPFAM" id="SSF52540">
    <property type="entry name" value="P-loop containing nucleoside triphosphate hydrolases"/>
    <property type="match status" value="1"/>
</dbReference>
<keyword evidence="12" id="KW-1185">Reference proteome</keyword>
<organism evidence="11 12">
    <name type="scientific">Maledivibacter halophilus</name>
    <dbReference type="NCBI Taxonomy" id="36842"/>
    <lineage>
        <taxon>Bacteria</taxon>
        <taxon>Bacillati</taxon>
        <taxon>Bacillota</taxon>
        <taxon>Clostridia</taxon>
        <taxon>Peptostreptococcales</taxon>
        <taxon>Caminicellaceae</taxon>
        <taxon>Maledivibacter</taxon>
    </lineage>
</organism>
<dbReference type="FunFam" id="3.40.50.300:FF:000016">
    <property type="entry name" value="Oligopeptide ABC transporter ATP-binding component"/>
    <property type="match status" value="1"/>
</dbReference>
<dbReference type="Pfam" id="PF00005">
    <property type="entry name" value="ABC_tran"/>
    <property type="match status" value="1"/>
</dbReference>
<dbReference type="GO" id="GO:0005886">
    <property type="term" value="C:plasma membrane"/>
    <property type="evidence" value="ECO:0007669"/>
    <property type="project" value="UniProtKB-SubCell"/>
</dbReference>
<dbReference type="InterPro" id="IPR027417">
    <property type="entry name" value="P-loop_NTPase"/>
</dbReference>
<sequence length="321" mass="36572">MDDKVLLKIENLKISFKRGKDYLQVVRGIDIEAFPGEIVGILGESGSGKTVSSNAIIRLIDDKEGRIDSGKIYFKNKNLLKLSEKELRRIRGKNISYIFQNPTDSLNSYRRVGKQIEETLKIHRLPCSKEKVLEVMKDVGIIDAKFIYDMYPFQLSGGQCQRIMIAIGVICKPELLIADEPTSSIDASLRKKVLGLLKSINEKYGTSIILITHDFDVAKFLCHKAAIMYGGLVMEQGYMKDILKAPLHPYTRGLLKCVNSLEKSEDTLFTLEGRPPSPSEFKNECPFYDRCKGRKERCKENIPKIVKYNNRNVRCVNFNYC</sequence>
<protein>
    <submittedName>
        <fullName evidence="11">Oligopeptide/dipeptide ABC transporter, ATP-binding protein, C-terminal domain-containing protein</fullName>
    </submittedName>
</protein>
<dbReference type="PROSITE" id="PS00211">
    <property type="entry name" value="ABC_TRANSPORTER_1"/>
    <property type="match status" value="1"/>
</dbReference>
<evidence type="ECO:0000256" key="2">
    <source>
        <dbReference type="ARBA" id="ARBA00005417"/>
    </source>
</evidence>
<keyword evidence="5" id="KW-0997">Cell inner membrane</keyword>
<evidence type="ECO:0000256" key="9">
    <source>
        <dbReference type="ARBA" id="ARBA00023136"/>
    </source>
</evidence>
<dbReference type="Pfam" id="PF08352">
    <property type="entry name" value="oligo_HPY"/>
    <property type="match status" value="1"/>
</dbReference>
<evidence type="ECO:0000256" key="3">
    <source>
        <dbReference type="ARBA" id="ARBA00022448"/>
    </source>
</evidence>
<dbReference type="RefSeq" id="WP_079490009.1">
    <property type="nucleotide sequence ID" value="NZ_FUZT01000002.1"/>
</dbReference>
<dbReference type="InterPro" id="IPR013563">
    <property type="entry name" value="Oligopep_ABC_C"/>
</dbReference>
<keyword evidence="8" id="KW-1278">Translocase</keyword>
<evidence type="ECO:0000313" key="12">
    <source>
        <dbReference type="Proteomes" id="UP000190285"/>
    </source>
</evidence>
<dbReference type="Proteomes" id="UP000190285">
    <property type="component" value="Unassembled WGS sequence"/>
</dbReference>
<evidence type="ECO:0000256" key="7">
    <source>
        <dbReference type="ARBA" id="ARBA00022840"/>
    </source>
</evidence>
<name>A0A1T5JG49_9FIRM</name>
<keyword evidence="7 11" id="KW-0067">ATP-binding</keyword>
<dbReference type="Gene3D" id="3.40.50.300">
    <property type="entry name" value="P-loop containing nucleotide triphosphate hydrolases"/>
    <property type="match status" value="1"/>
</dbReference>
<dbReference type="GO" id="GO:0005524">
    <property type="term" value="F:ATP binding"/>
    <property type="evidence" value="ECO:0007669"/>
    <property type="project" value="UniProtKB-KW"/>
</dbReference>
<evidence type="ECO:0000313" key="11">
    <source>
        <dbReference type="EMBL" id="SKC50385.1"/>
    </source>
</evidence>
<dbReference type="GO" id="GO:0016887">
    <property type="term" value="F:ATP hydrolysis activity"/>
    <property type="evidence" value="ECO:0007669"/>
    <property type="project" value="InterPro"/>
</dbReference>
<keyword evidence="9" id="KW-0472">Membrane</keyword>
<evidence type="ECO:0000256" key="5">
    <source>
        <dbReference type="ARBA" id="ARBA00022519"/>
    </source>
</evidence>
<dbReference type="InterPro" id="IPR017871">
    <property type="entry name" value="ABC_transporter-like_CS"/>
</dbReference>
<evidence type="ECO:0000256" key="4">
    <source>
        <dbReference type="ARBA" id="ARBA00022475"/>
    </source>
</evidence>
<dbReference type="PANTHER" id="PTHR43297:SF14">
    <property type="entry name" value="ATPASE AAA-TYPE CORE DOMAIN-CONTAINING PROTEIN"/>
    <property type="match status" value="1"/>
</dbReference>
<reference evidence="11 12" key="1">
    <citation type="submission" date="2017-02" db="EMBL/GenBank/DDBJ databases">
        <authorList>
            <person name="Peterson S.W."/>
        </authorList>
    </citation>
    <scope>NUCLEOTIDE SEQUENCE [LARGE SCALE GENOMIC DNA]</scope>
    <source>
        <strain evidence="11 12">M1</strain>
    </source>
</reference>
<keyword evidence="6" id="KW-0547">Nucleotide-binding</keyword>
<evidence type="ECO:0000256" key="1">
    <source>
        <dbReference type="ARBA" id="ARBA00004202"/>
    </source>
</evidence>
<dbReference type="STRING" id="36842.SAMN02194393_01162"/>